<name>A0ABV6DFT6_9BACL</name>
<dbReference type="SMART" id="SM00279">
    <property type="entry name" value="HhH2"/>
    <property type="match status" value="1"/>
</dbReference>
<evidence type="ECO:0000256" key="4">
    <source>
        <dbReference type="ARBA" id="ARBA00049957"/>
    </source>
</evidence>
<dbReference type="InterPro" id="IPR002421">
    <property type="entry name" value="5-3_exonuclease"/>
</dbReference>
<evidence type="ECO:0000313" key="7">
    <source>
        <dbReference type="EMBL" id="MFC0211510.1"/>
    </source>
</evidence>
<comment type="function">
    <text evidence="4">5'-3' exonuclease acting preferentially on double-stranded DNA.</text>
</comment>
<dbReference type="SUPFAM" id="SSF47807">
    <property type="entry name" value="5' to 3' exonuclease, C-terminal subdomain"/>
    <property type="match status" value="1"/>
</dbReference>
<evidence type="ECO:0000259" key="6">
    <source>
        <dbReference type="SMART" id="SM00475"/>
    </source>
</evidence>
<keyword evidence="8" id="KW-1185">Reference proteome</keyword>
<dbReference type="InterPro" id="IPR020045">
    <property type="entry name" value="DNA_polI_H3TH"/>
</dbReference>
<evidence type="ECO:0000256" key="1">
    <source>
        <dbReference type="ARBA" id="ARBA00022722"/>
    </source>
</evidence>
<dbReference type="SMART" id="SM00475">
    <property type="entry name" value="53EXOc"/>
    <property type="match status" value="1"/>
</dbReference>
<keyword evidence="1" id="KW-0540">Nuclease</keyword>
<dbReference type="Gene3D" id="1.10.150.20">
    <property type="entry name" value="5' to 3' exonuclease, C-terminal subdomain"/>
    <property type="match status" value="1"/>
</dbReference>
<feature type="domain" description="5'-3' exonuclease" evidence="6">
    <location>
        <begin position="3"/>
        <end position="265"/>
    </location>
</feature>
<dbReference type="Pfam" id="PF01367">
    <property type="entry name" value="5_3_exonuc"/>
    <property type="match status" value="1"/>
</dbReference>
<keyword evidence="3" id="KW-0238">DNA-binding</keyword>
<dbReference type="Proteomes" id="UP001589776">
    <property type="component" value="Unassembled WGS sequence"/>
</dbReference>
<comment type="caution">
    <text evidence="7">The sequence shown here is derived from an EMBL/GenBank/DDBJ whole genome shotgun (WGS) entry which is preliminary data.</text>
</comment>
<evidence type="ECO:0000256" key="3">
    <source>
        <dbReference type="ARBA" id="ARBA00023125"/>
    </source>
</evidence>
<evidence type="ECO:0000313" key="8">
    <source>
        <dbReference type="Proteomes" id="UP001589776"/>
    </source>
</evidence>
<evidence type="ECO:0000256" key="5">
    <source>
        <dbReference type="ARBA" id="ARBA00050026"/>
    </source>
</evidence>
<dbReference type="InterPro" id="IPR020046">
    <property type="entry name" value="5-3_exonucl_a-hlix_arch_N"/>
</dbReference>
<dbReference type="InterPro" id="IPR029060">
    <property type="entry name" value="PIN-like_dom_sf"/>
</dbReference>
<proteinExistence type="predicted"/>
<dbReference type="RefSeq" id="WP_377468492.1">
    <property type="nucleotide sequence ID" value="NZ_JBHLWN010000019.1"/>
</dbReference>
<dbReference type="Pfam" id="PF02739">
    <property type="entry name" value="5_3_exonuc_N"/>
    <property type="match status" value="1"/>
</dbReference>
<keyword evidence="2" id="KW-0378">Hydrolase</keyword>
<dbReference type="CDD" id="cd09859">
    <property type="entry name" value="PIN_53EXO"/>
    <property type="match status" value="1"/>
</dbReference>
<organism evidence="7 8">
    <name type="scientific">Paenibacillus chartarius</name>
    <dbReference type="NCBI Taxonomy" id="747481"/>
    <lineage>
        <taxon>Bacteria</taxon>
        <taxon>Bacillati</taxon>
        <taxon>Bacillota</taxon>
        <taxon>Bacilli</taxon>
        <taxon>Bacillales</taxon>
        <taxon>Paenibacillaceae</taxon>
        <taxon>Paenibacillus</taxon>
    </lineage>
</organism>
<reference evidence="7 8" key="1">
    <citation type="submission" date="2024-09" db="EMBL/GenBank/DDBJ databases">
        <authorList>
            <person name="Sun Q."/>
            <person name="Mori K."/>
        </authorList>
    </citation>
    <scope>NUCLEOTIDE SEQUENCE [LARGE SCALE GENOMIC DNA]</scope>
    <source>
        <strain evidence="7 8">CCM 7759</strain>
    </source>
</reference>
<dbReference type="Gene3D" id="3.40.50.1010">
    <property type="entry name" value="5'-nuclease"/>
    <property type="match status" value="1"/>
</dbReference>
<dbReference type="InterPro" id="IPR038969">
    <property type="entry name" value="FEN"/>
</dbReference>
<dbReference type="EMBL" id="JBHLWN010000019">
    <property type="protein sequence ID" value="MFC0211510.1"/>
    <property type="molecule type" value="Genomic_DNA"/>
</dbReference>
<dbReference type="PANTHER" id="PTHR42646">
    <property type="entry name" value="FLAP ENDONUCLEASE XNI"/>
    <property type="match status" value="1"/>
</dbReference>
<gene>
    <name evidence="7" type="ORF">ACFFK0_03435</name>
</gene>
<sequence length="295" mass="33089">MTDRILIVDGMALLFRGYFASAYGGYIRRTSDGTPTNAVYGFTRYLLDAIRRFKPSHVVCCWDTSGKTFRSDRYEAYKGNRPEAPDDLIPQFGLVRNVTDGLGIPNIELRGYEADDCIGTLAKRFAAEDKHVFVVSGDGDLLQLVADRIHVVLMKKGFSQYAVYDPAALLEERQLRPEQIIDLKGLTGDTSDNYPGVKGIGEKTAVKLLQEHGSIDGILSNLELLTASVRKKIEQDLDMLHLCRDLATIRCDVPIECDVEACRWRPDEELVRSKFMELEFESLMKEANSLLAKIG</sequence>
<dbReference type="InterPro" id="IPR036279">
    <property type="entry name" value="5-3_exonuclease_C_sf"/>
</dbReference>
<evidence type="ECO:0000256" key="2">
    <source>
        <dbReference type="ARBA" id="ARBA00022801"/>
    </source>
</evidence>
<keyword evidence="7" id="KW-0269">Exonuclease</keyword>
<dbReference type="InterPro" id="IPR008918">
    <property type="entry name" value="HhH2"/>
</dbReference>
<protein>
    <recommendedName>
        <fullName evidence="5">5'-3' exonuclease</fullName>
    </recommendedName>
</protein>
<dbReference type="SUPFAM" id="SSF88723">
    <property type="entry name" value="PIN domain-like"/>
    <property type="match status" value="1"/>
</dbReference>
<dbReference type="CDD" id="cd09898">
    <property type="entry name" value="H3TH_53EXO"/>
    <property type="match status" value="1"/>
</dbReference>
<accession>A0ABV6DFT6</accession>
<dbReference type="GO" id="GO:0004527">
    <property type="term" value="F:exonuclease activity"/>
    <property type="evidence" value="ECO:0007669"/>
    <property type="project" value="UniProtKB-KW"/>
</dbReference>
<dbReference type="PANTHER" id="PTHR42646:SF2">
    <property type="entry name" value="5'-3' EXONUCLEASE FAMILY PROTEIN"/>
    <property type="match status" value="1"/>
</dbReference>